<dbReference type="WBParaSite" id="PS1159_v2.g13805.t1">
    <property type="protein sequence ID" value="PS1159_v2.g13805.t1"/>
    <property type="gene ID" value="PS1159_v2.g13805"/>
</dbReference>
<sequence length="392" mass="44668">MSSKVSAEDAEKRNVSITMTNEINTSADDINTDYDEKVDFGQDSESDDDEIFVTIGEIETNLPSQRNIHVFSNQYKPPSRTITNYPTTEEIQQKLQAVMQEKQQLTETEIPESEKKIILHPTDDVMPFHESHEGSTTIITDFDIHNRLLPSHKRVLIDKTAAEKLPPMIRNIVTRVAENDDNFQSLKIPTVNFSTSAVLMKSTSNTKTEPSSSFNSDSRPTYFNASKPSTSSFSTETTLQNLQQVLFSAETTVSLPVEFNPNIPPPMLPTTTVLETRKKHADGPITPVQALLRKYSLDDSSTKAETRSCYPDKNVREQHQKQIDRNRRAEANWLDDNYRRPRIFLPSIPTPTTRRRSRSRSPYNSPLQQQDYQRLQNATLSKSKFSKSTYDS</sequence>
<dbReference type="Proteomes" id="UP000887580">
    <property type="component" value="Unplaced"/>
</dbReference>
<name>A0AC35F501_9BILA</name>
<proteinExistence type="predicted"/>
<evidence type="ECO:0000313" key="1">
    <source>
        <dbReference type="Proteomes" id="UP000887580"/>
    </source>
</evidence>
<organism evidence="1 2">
    <name type="scientific">Panagrolaimus sp. PS1159</name>
    <dbReference type="NCBI Taxonomy" id="55785"/>
    <lineage>
        <taxon>Eukaryota</taxon>
        <taxon>Metazoa</taxon>
        <taxon>Ecdysozoa</taxon>
        <taxon>Nematoda</taxon>
        <taxon>Chromadorea</taxon>
        <taxon>Rhabditida</taxon>
        <taxon>Tylenchina</taxon>
        <taxon>Panagrolaimomorpha</taxon>
        <taxon>Panagrolaimoidea</taxon>
        <taxon>Panagrolaimidae</taxon>
        <taxon>Panagrolaimus</taxon>
    </lineage>
</organism>
<evidence type="ECO:0000313" key="2">
    <source>
        <dbReference type="WBParaSite" id="PS1159_v2.g13805.t1"/>
    </source>
</evidence>
<reference evidence="2" key="1">
    <citation type="submission" date="2022-11" db="UniProtKB">
        <authorList>
            <consortium name="WormBaseParasite"/>
        </authorList>
    </citation>
    <scope>IDENTIFICATION</scope>
</reference>
<accession>A0AC35F501</accession>
<protein>
    <submittedName>
        <fullName evidence="2">Uncharacterized protein</fullName>
    </submittedName>
</protein>